<keyword evidence="2" id="KW-1185">Reference proteome</keyword>
<dbReference type="AlphaFoldDB" id="A0AAE1DBZ0"/>
<proteinExistence type="predicted"/>
<sequence>METDQNCQISSHCLDLSCKLHSSALKTFTSKGCKLPECQDSWRIEVLQGSPVFMKLNSTCPDQTRGRPGSFPVWFPSDSKWSHWQPGLSSSRGVALTVVH</sequence>
<protein>
    <submittedName>
        <fullName evidence="1">Uncharacterized protein</fullName>
    </submittedName>
</protein>
<evidence type="ECO:0000313" key="1">
    <source>
        <dbReference type="EMBL" id="KAK3764896.1"/>
    </source>
</evidence>
<organism evidence="1 2">
    <name type="scientific">Elysia crispata</name>
    <name type="common">lettuce slug</name>
    <dbReference type="NCBI Taxonomy" id="231223"/>
    <lineage>
        <taxon>Eukaryota</taxon>
        <taxon>Metazoa</taxon>
        <taxon>Spiralia</taxon>
        <taxon>Lophotrochozoa</taxon>
        <taxon>Mollusca</taxon>
        <taxon>Gastropoda</taxon>
        <taxon>Heterobranchia</taxon>
        <taxon>Euthyneura</taxon>
        <taxon>Panpulmonata</taxon>
        <taxon>Sacoglossa</taxon>
        <taxon>Placobranchoidea</taxon>
        <taxon>Plakobranchidae</taxon>
        <taxon>Elysia</taxon>
    </lineage>
</organism>
<gene>
    <name evidence="1" type="ORF">RRG08_025417</name>
</gene>
<accession>A0AAE1DBZ0</accession>
<comment type="caution">
    <text evidence="1">The sequence shown here is derived from an EMBL/GenBank/DDBJ whole genome shotgun (WGS) entry which is preliminary data.</text>
</comment>
<name>A0AAE1DBZ0_9GAST</name>
<dbReference type="EMBL" id="JAWDGP010004366">
    <property type="protein sequence ID" value="KAK3764896.1"/>
    <property type="molecule type" value="Genomic_DNA"/>
</dbReference>
<reference evidence="1" key="1">
    <citation type="journal article" date="2023" name="G3 (Bethesda)">
        <title>A reference genome for the long-term kleptoplast-retaining sea slug Elysia crispata morphotype clarki.</title>
        <authorList>
            <person name="Eastman K.E."/>
            <person name="Pendleton A.L."/>
            <person name="Shaikh M.A."/>
            <person name="Suttiyut T."/>
            <person name="Ogas R."/>
            <person name="Tomko P."/>
            <person name="Gavelis G."/>
            <person name="Widhalm J.R."/>
            <person name="Wisecaver J.H."/>
        </authorList>
    </citation>
    <scope>NUCLEOTIDE SEQUENCE</scope>
    <source>
        <strain evidence="1">ECLA1</strain>
    </source>
</reference>
<dbReference type="Proteomes" id="UP001283361">
    <property type="component" value="Unassembled WGS sequence"/>
</dbReference>
<evidence type="ECO:0000313" key="2">
    <source>
        <dbReference type="Proteomes" id="UP001283361"/>
    </source>
</evidence>